<dbReference type="PANTHER" id="PTHR32235:SF1">
    <property type="entry name" value="NON-HOMOLOGOUS END-JOINING FACTOR 1"/>
    <property type="match status" value="1"/>
</dbReference>
<sequence>MACDGACAELRLLHSPWLPVYIGGFRFLSKSWFGSSEYHVLLTDMKCVWEERMGTAHIQERAQELNRRLRAPVSAFFSHLRQVAEPCLTGSSELRLLHPEAQMSLRRQEGGNIHLKLKSELGGLPFHWEFHCSPAPVTVVRSTALLRPLFSISVVLQRQVEQLGSLLVQKDKEIQDYRENGATLSRGTVQNTHRTHTDAHRTHTEHTQNTH</sequence>
<proteinExistence type="inferred from homology"/>
<evidence type="ECO:0000313" key="11">
    <source>
        <dbReference type="Ensembl" id="ENSSORP00005035079.1"/>
    </source>
</evidence>
<dbReference type="Ensembl" id="ENSSORT00005036009.1">
    <property type="protein sequence ID" value="ENSSORP00005035079.1"/>
    <property type="gene ID" value="ENSSORG00005016543.1"/>
</dbReference>
<dbReference type="GO" id="GO:0045027">
    <property type="term" value="F:DNA end binding"/>
    <property type="evidence" value="ECO:0007669"/>
    <property type="project" value="TreeGrafter"/>
</dbReference>
<reference evidence="11" key="1">
    <citation type="submission" date="2025-08" db="UniProtKB">
        <authorList>
            <consortium name="Ensembl"/>
        </authorList>
    </citation>
    <scope>IDENTIFICATION</scope>
</reference>
<keyword evidence="3" id="KW-0238">DNA-binding</keyword>
<protein>
    <recommendedName>
        <fullName evidence="7">Non-homologous end-joining factor 1</fullName>
    </recommendedName>
</protein>
<evidence type="ECO:0000259" key="9">
    <source>
        <dbReference type="Pfam" id="PF09302"/>
    </source>
</evidence>
<evidence type="ECO:0000256" key="8">
    <source>
        <dbReference type="SAM" id="MobiDB-lite"/>
    </source>
</evidence>
<dbReference type="AlphaFoldDB" id="A0A673B124"/>
<keyword evidence="4" id="KW-0234">DNA repair</keyword>
<dbReference type="Pfam" id="PF21928">
    <property type="entry name" value="XLF_CC"/>
    <property type="match status" value="1"/>
</dbReference>
<feature type="domain" description="XLF-like N-terminal" evidence="9">
    <location>
        <begin position="16"/>
        <end position="133"/>
    </location>
</feature>
<dbReference type="InterPro" id="IPR052287">
    <property type="entry name" value="NHEJ_factor"/>
</dbReference>
<comment type="similarity">
    <text evidence="6">Belongs to the XRCC4-XLF family. XLF subfamily.</text>
</comment>
<name>A0A673B124_9TELE</name>
<evidence type="ECO:0000256" key="2">
    <source>
        <dbReference type="ARBA" id="ARBA00022763"/>
    </source>
</evidence>
<evidence type="ECO:0000313" key="12">
    <source>
        <dbReference type="Proteomes" id="UP000472271"/>
    </source>
</evidence>
<dbReference type="FunFam" id="2.170.210.10:FF:000001">
    <property type="entry name" value="Non-homologous end-joining factor 1"/>
    <property type="match status" value="1"/>
</dbReference>
<evidence type="ECO:0000256" key="1">
    <source>
        <dbReference type="ARBA" id="ARBA00004123"/>
    </source>
</evidence>
<dbReference type="Pfam" id="PF09302">
    <property type="entry name" value="XLF"/>
    <property type="match status" value="1"/>
</dbReference>
<dbReference type="Proteomes" id="UP000472271">
    <property type="component" value="Unassembled WGS sequence"/>
</dbReference>
<dbReference type="CDD" id="cd22285">
    <property type="entry name" value="HD_XLF_N"/>
    <property type="match status" value="1"/>
</dbReference>
<dbReference type="GO" id="GO:0032807">
    <property type="term" value="C:DNA ligase IV complex"/>
    <property type="evidence" value="ECO:0007669"/>
    <property type="project" value="TreeGrafter"/>
</dbReference>
<dbReference type="PANTHER" id="PTHR32235">
    <property type="entry name" value="NON-HOMOLOGOUS END-JOINING FACTOR 1"/>
    <property type="match status" value="1"/>
</dbReference>
<evidence type="ECO:0000256" key="6">
    <source>
        <dbReference type="ARBA" id="ARBA00025747"/>
    </source>
</evidence>
<keyword evidence="5" id="KW-0539">Nucleus</keyword>
<dbReference type="FunCoup" id="A0A673B124">
    <property type="interactions" value="346"/>
</dbReference>
<keyword evidence="12" id="KW-1185">Reference proteome</keyword>
<organism evidence="11 12">
    <name type="scientific">Sphaeramia orbicularis</name>
    <name type="common">orbiculate cardinalfish</name>
    <dbReference type="NCBI Taxonomy" id="375764"/>
    <lineage>
        <taxon>Eukaryota</taxon>
        <taxon>Metazoa</taxon>
        <taxon>Chordata</taxon>
        <taxon>Craniata</taxon>
        <taxon>Vertebrata</taxon>
        <taxon>Euteleostomi</taxon>
        <taxon>Actinopterygii</taxon>
        <taxon>Neopterygii</taxon>
        <taxon>Teleostei</taxon>
        <taxon>Neoteleostei</taxon>
        <taxon>Acanthomorphata</taxon>
        <taxon>Gobiaria</taxon>
        <taxon>Kurtiformes</taxon>
        <taxon>Apogonoidei</taxon>
        <taxon>Apogonidae</taxon>
        <taxon>Apogoninae</taxon>
        <taxon>Sphaeramia</taxon>
    </lineage>
</organism>
<evidence type="ECO:0000256" key="3">
    <source>
        <dbReference type="ARBA" id="ARBA00023125"/>
    </source>
</evidence>
<reference evidence="11" key="2">
    <citation type="submission" date="2025-09" db="UniProtKB">
        <authorList>
            <consortium name="Ensembl"/>
        </authorList>
    </citation>
    <scope>IDENTIFICATION</scope>
</reference>
<evidence type="ECO:0000259" key="10">
    <source>
        <dbReference type="Pfam" id="PF21928"/>
    </source>
</evidence>
<dbReference type="InterPro" id="IPR038051">
    <property type="entry name" value="XRCC4-like_N_sf"/>
</dbReference>
<dbReference type="GO" id="GO:0006303">
    <property type="term" value="P:double-strand break repair via nonhomologous end joining"/>
    <property type="evidence" value="ECO:0007669"/>
    <property type="project" value="TreeGrafter"/>
</dbReference>
<feature type="region of interest" description="Disordered" evidence="8">
    <location>
        <begin position="188"/>
        <end position="211"/>
    </location>
</feature>
<dbReference type="InterPro" id="IPR053829">
    <property type="entry name" value="XLF-like_CC"/>
</dbReference>
<accession>A0A673B124</accession>
<dbReference type="Gene3D" id="2.170.210.10">
    <property type="entry name" value="DNA double-strand break repair and VJ recombination XRCC4, N-terminal"/>
    <property type="match status" value="1"/>
</dbReference>
<dbReference type="InterPro" id="IPR015381">
    <property type="entry name" value="XLF-like_N"/>
</dbReference>
<evidence type="ECO:0000256" key="7">
    <source>
        <dbReference type="ARBA" id="ARBA00044529"/>
    </source>
</evidence>
<feature type="domain" description="XLF-like coiled-coil region" evidence="10">
    <location>
        <begin position="143"/>
        <end position="185"/>
    </location>
</feature>
<comment type="subcellular location">
    <subcellularLocation>
        <location evidence="1">Nucleus</location>
    </subcellularLocation>
</comment>
<dbReference type="InParanoid" id="A0A673B124"/>
<feature type="compositionally biased region" description="Basic and acidic residues" evidence="8">
    <location>
        <begin position="195"/>
        <end position="211"/>
    </location>
</feature>
<evidence type="ECO:0000256" key="5">
    <source>
        <dbReference type="ARBA" id="ARBA00023242"/>
    </source>
</evidence>
<dbReference type="Gene3D" id="1.10.287.450">
    <property type="entry name" value="Helix hairpin bin"/>
    <property type="match status" value="1"/>
</dbReference>
<evidence type="ECO:0000256" key="4">
    <source>
        <dbReference type="ARBA" id="ARBA00023204"/>
    </source>
</evidence>
<keyword evidence="2" id="KW-0227">DNA damage</keyword>